<reference evidence="1 2" key="1">
    <citation type="submission" date="2024-07" db="EMBL/GenBank/DDBJ databases">
        <title>Section-level genome sequencing and comparative genomics of Aspergillus sections Usti and Cavernicolus.</title>
        <authorList>
            <consortium name="Lawrence Berkeley National Laboratory"/>
            <person name="Nybo J.L."/>
            <person name="Vesth T.C."/>
            <person name="Theobald S."/>
            <person name="Frisvad J.C."/>
            <person name="Larsen T.O."/>
            <person name="Kjaerboelling I."/>
            <person name="Rothschild-Mancinelli K."/>
            <person name="Lyhne E.K."/>
            <person name="Kogle M.E."/>
            <person name="Barry K."/>
            <person name="Clum A."/>
            <person name="Na H."/>
            <person name="Ledsgaard L."/>
            <person name="Lin J."/>
            <person name="Lipzen A."/>
            <person name="Kuo A."/>
            <person name="Riley R."/>
            <person name="Mondo S."/>
            <person name="Labutti K."/>
            <person name="Haridas S."/>
            <person name="Pangalinan J."/>
            <person name="Salamov A.A."/>
            <person name="Simmons B.A."/>
            <person name="Magnuson J.K."/>
            <person name="Chen J."/>
            <person name="Drula E."/>
            <person name="Henrissat B."/>
            <person name="Wiebenga A."/>
            <person name="Lubbers R.J."/>
            <person name="Gomes A.C."/>
            <person name="Makela M.R."/>
            <person name="Stajich J."/>
            <person name="Grigoriev I.V."/>
            <person name="Mortensen U.H."/>
            <person name="De Vries R.P."/>
            <person name="Baker S.E."/>
            <person name="Andersen M.R."/>
        </authorList>
    </citation>
    <scope>NUCLEOTIDE SEQUENCE [LARGE SCALE GENOMIC DNA]</scope>
    <source>
        <strain evidence="1 2">CBS 123904</strain>
    </source>
</reference>
<proteinExistence type="predicted"/>
<sequence>MGWNAGFVRVTQNWWWMMLKCAQFAQTSSSHQRSSHVRMVNFGDGLAQGFPPRYTVVIYFLSLIFWR</sequence>
<gene>
    <name evidence="1" type="ORF">BJY01DRAFT_204664</name>
</gene>
<evidence type="ECO:0000313" key="2">
    <source>
        <dbReference type="Proteomes" id="UP001610446"/>
    </source>
</evidence>
<evidence type="ECO:0000313" key="1">
    <source>
        <dbReference type="EMBL" id="KAL2854954.1"/>
    </source>
</evidence>
<accession>A0ABR4KT34</accession>
<organism evidence="1 2">
    <name type="scientific">Aspergillus pseudoustus</name>
    <dbReference type="NCBI Taxonomy" id="1810923"/>
    <lineage>
        <taxon>Eukaryota</taxon>
        <taxon>Fungi</taxon>
        <taxon>Dikarya</taxon>
        <taxon>Ascomycota</taxon>
        <taxon>Pezizomycotina</taxon>
        <taxon>Eurotiomycetes</taxon>
        <taxon>Eurotiomycetidae</taxon>
        <taxon>Eurotiales</taxon>
        <taxon>Aspergillaceae</taxon>
        <taxon>Aspergillus</taxon>
        <taxon>Aspergillus subgen. Nidulantes</taxon>
    </lineage>
</organism>
<evidence type="ECO:0008006" key="3">
    <source>
        <dbReference type="Google" id="ProtNLM"/>
    </source>
</evidence>
<name>A0ABR4KT34_9EURO</name>
<dbReference type="Proteomes" id="UP001610446">
    <property type="component" value="Unassembled WGS sequence"/>
</dbReference>
<protein>
    <recommendedName>
        <fullName evidence="3">Secreted protein</fullName>
    </recommendedName>
</protein>
<keyword evidence="2" id="KW-1185">Reference proteome</keyword>
<dbReference type="EMBL" id="JBFXLU010000012">
    <property type="protein sequence ID" value="KAL2854954.1"/>
    <property type="molecule type" value="Genomic_DNA"/>
</dbReference>
<comment type="caution">
    <text evidence="1">The sequence shown here is derived from an EMBL/GenBank/DDBJ whole genome shotgun (WGS) entry which is preliminary data.</text>
</comment>